<gene>
    <name evidence="1" type="ORF">NPIL_530141</name>
</gene>
<protein>
    <submittedName>
        <fullName evidence="1">Uncharacterized protein</fullName>
    </submittedName>
</protein>
<comment type="caution">
    <text evidence="1">The sequence shown here is derived from an EMBL/GenBank/DDBJ whole genome shotgun (WGS) entry which is preliminary data.</text>
</comment>
<reference evidence="1" key="1">
    <citation type="submission" date="2020-08" db="EMBL/GenBank/DDBJ databases">
        <title>Multicomponent nature underlies the extraordinary mechanical properties of spider dragline silk.</title>
        <authorList>
            <person name="Kono N."/>
            <person name="Nakamura H."/>
            <person name="Mori M."/>
            <person name="Yoshida Y."/>
            <person name="Ohtoshi R."/>
            <person name="Malay A.D."/>
            <person name="Moran D.A.P."/>
            <person name="Tomita M."/>
            <person name="Numata K."/>
            <person name="Arakawa K."/>
        </authorList>
    </citation>
    <scope>NUCLEOTIDE SEQUENCE</scope>
</reference>
<name>A0A8X6MQU5_NEPPI</name>
<dbReference type="AlphaFoldDB" id="A0A8X6MQU5"/>
<evidence type="ECO:0000313" key="1">
    <source>
        <dbReference type="EMBL" id="GFS72928.1"/>
    </source>
</evidence>
<evidence type="ECO:0000313" key="2">
    <source>
        <dbReference type="Proteomes" id="UP000887013"/>
    </source>
</evidence>
<sequence length="101" mass="11509">MRAEYCTLGPRSRGPPKAPGITHLAEWPCLPASDKRVGDIFQIIFSLRCASESWSHESQGDHQRAVVVVPSPFRRDGSRQWLARRASYWRRDLSLKVANSF</sequence>
<dbReference type="EMBL" id="BMAW01049878">
    <property type="protein sequence ID" value="GFS72928.1"/>
    <property type="molecule type" value="Genomic_DNA"/>
</dbReference>
<accession>A0A8X6MQU5</accession>
<dbReference type="OrthoDB" id="6406499at2759"/>
<keyword evidence="2" id="KW-1185">Reference proteome</keyword>
<proteinExistence type="predicted"/>
<dbReference type="Proteomes" id="UP000887013">
    <property type="component" value="Unassembled WGS sequence"/>
</dbReference>
<organism evidence="1 2">
    <name type="scientific">Nephila pilipes</name>
    <name type="common">Giant wood spider</name>
    <name type="synonym">Nephila maculata</name>
    <dbReference type="NCBI Taxonomy" id="299642"/>
    <lineage>
        <taxon>Eukaryota</taxon>
        <taxon>Metazoa</taxon>
        <taxon>Ecdysozoa</taxon>
        <taxon>Arthropoda</taxon>
        <taxon>Chelicerata</taxon>
        <taxon>Arachnida</taxon>
        <taxon>Araneae</taxon>
        <taxon>Araneomorphae</taxon>
        <taxon>Entelegynae</taxon>
        <taxon>Araneoidea</taxon>
        <taxon>Nephilidae</taxon>
        <taxon>Nephila</taxon>
    </lineage>
</organism>